<accession>A0ABY4WM48</accession>
<dbReference type="InterPro" id="IPR004711">
    <property type="entry name" value="Benzoate_Transporter"/>
</dbReference>
<feature type="transmembrane region" description="Helical" evidence="1">
    <location>
        <begin position="21"/>
        <end position="47"/>
    </location>
</feature>
<name>A0ABY4WM48_9BACL</name>
<feature type="transmembrane region" description="Helical" evidence="1">
    <location>
        <begin position="333"/>
        <end position="350"/>
    </location>
</feature>
<proteinExistence type="predicted"/>
<keyword evidence="1" id="KW-0812">Transmembrane</keyword>
<keyword evidence="3" id="KW-1185">Reference proteome</keyword>
<keyword evidence="1" id="KW-1133">Transmembrane helix</keyword>
<sequence length="413" mass="43302">MLAKEFSRIDQFRKQLVQDSSVSSLVAALVSTMVGYAGPLLIIFQAAKLAGLTDEQLSSWIWAISLGSGITTLGLSAWYRVPVITAWSTPGAVLLVSSWSQYAYSDAIGAFIVSALLITLLGVTGLFSRVMDKIPGSITAAMLAGVLLKFGFDVFLSLQALPVLVIPMILTYLATKRLLPRYAVIATLLVGIGGAIIMNRLDLSSVQMTMVTPVWTTPSFSLDALIGLAIPLCIVTMTAQNATGIGVLRSYGYKTPASPLITATGFTSLILAPFGAHGINLAAITAAICTSEESHKNPDKRYVAGMAAGILYLLYGLGGATIASFFGAFPKELILVIGGLALFSSISASLTQAMDTQHKESALLTFLVTASGITIAGIGSAFWGLIAGVCAHYIFTASFQRQKGVAKASQGTP</sequence>
<gene>
    <name evidence="2" type="ORF">NDK47_13525</name>
</gene>
<dbReference type="RefSeq" id="WP_251875739.1">
    <property type="nucleotide sequence ID" value="NZ_CP098755.1"/>
</dbReference>
<protein>
    <submittedName>
        <fullName evidence="2">Benzoate/H(+) symporter BenE family transporter</fullName>
    </submittedName>
</protein>
<dbReference type="Proteomes" id="UP001056500">
    <property type="component" value="Chromosome"/>
</dbReference>
<dbReference type="EMBL" id="CP098755">
    <property type="protein sequence ID" value="USG68235.1"/>
    <property type="molecule type" value="Genomic_DNA"/>
</dbReference>
<feature type="transmembrane region" description="Helical" evidence="1">
    <location>
        <begin position="59"/>
        <end position="79"/>
    </location>
</feature>
<reference evidence="2" key="1">
    <citation type="submission" date="2022-06" db="EMBL/GenBank/DDBJ databases">
        <title>Genome sequencing of Brevibacillus sp. BB3-R1.</title>
        <authorList>
            <person name="Heo J."/>
            <person name="Lee D."/>
            <person name="Won M."/>
            <person name="Han B.-H."/>
            <person name="Hong S.-B."/>
            <person name="Kwon S.-W."/>
        </authorList>
    </citation>
    <scope>NUCLEOTIDE SEQUENCE</scope>
    <source>
        <strain evidence="2">BB3-R1</strain>
    </source>
</reference>
<feature type="transmembrane region" description="Helical" evidence="1">
    <location>
        <begin position="158"/>
        <end position="175"/>
    </location>
</feature>
<organism evidence="2 3">
    <name type="scientific">Brevibacillus ruminantium</name>
    <dbReference type="NCBI Taxonomy" id="2950604"/>
    <lineage>
        <taxon>Bacteria</taxon>
        <taxon>Bacillati</taxon>
        <taxon>Bacillota</taxon>
        <taxon>Bacilli</taxon>
        <taxon>Bacillales</taxon>
        <taxon>Paenibacillaceae</taxon>
        <taxon>Brevibacillus</taxon>
    </lineage>
</organism>
<evidence type="ECO:0000313" key="3">
    <source>
        <dbReference type="Proteomes" id="UP001056500"/>
    </source>
</evidence>
<feature type="transmembrane region" description="Helical" evidence="1">
    <location>
        <begin position="182"/>
        <end position="200"/>
    </location>
</feature>
<evidence type="ECO:0000256" key="1">
    <source>
        <dbReference type="SAM" id="Phobius"/>
    </source>
</evidence>
<feature type="transmembrane region" description="Helical" evidence="1">
    <location>
        <begin position="362"/>
        <end position="395"/>
    </location>
</feature>
<keyword evidence="1" id="KW-0472">Membrane</keyword>
<feature type="transmembrane region" description="Helical" evidence="1">
    <location>
        <begin position="108"/>
        <end position="127"/>
    </location>
</feature>
<feature type="transmembrane region" description="Helical" evidence="1">
    <location>
        <begin position="302"/>
        <end position="326"/>
    </location>
</feature>
<evidence type="ECO:0000313" key="2">
    <source>
        <dbReference type="EMBL" id="USG68235.1"/>
    </source>
</evidence>
<feature type="transmembrane region" description="Helical" evidence="1">
    <location>
        <begin position="220"/>
        <end position="239"/>
    </location>
</feature>
<dbReference type="PANTHER" id="PTHR30199">
    <property type="entry name" value="MFS FAMILY TRANSPORTER, PREDICTED SUBSTRATE BENZOATE"/>
    <property type="match status" value="1"/>
</dbReference>
<feature type="transmembrane region" description="Helical" evidence="1">
    <location>
        <begin position="260"/>
        <end position="282"/>
    </location>
</feature>
<dbReference type="NCBIfam" id="TIGR00843">
    <property type="entry name" value="benE"/>
    <property type="match status" value="1"/>
</dbReference>
<dbReference type="PANTHER" id="PTHR30199:SF0">
    <property type="entry name" value="INNER MEMBRANE PROTEIN YDCO"/>
    <property type="match status" value="1"/>
</dbReference>
<dbReference type="Pfam" id="PF03594">
    <property type="entry name" value="BenE"/>
    <property type="match status" value="1"/>
</dbReference>